<dbReference type="InterPro" id="IPR050591">
    <property type="entry name" value="GSK-3"/>
</dbReference>
<feature type="compositionally biased region" description="Low complexity" evidence="8">
    <location>
        <begin position="574"/>
        <end position="588"/>
    </location>
</feature>
<feature type="region of interest" description="Disordered" evidence="8">
    <location>
        <begin position="425"/>
        <end position="588"/>
    </location>
</feature>
<dbReference type="GO" id="GO:0004674">
    <property type="term" value="F:protein serine/threonine kinase activity"/>
    <property type="evidence" value="ECO:0007669"/>
    <property type="project" value="UniProtKB-KW"/>
</dbReference>
<reference evidence="10" key="1">
    <citation type="journal article" date="2012" name="PLoS Negl. Trop. Dis.">
        <title>A systematically improved high quality genome and transcriptome of the human blood fluke Schistosoma mansoni.</title>
        <authorList>
            <person name="Protasio A.V."/>
            <person name="Tsai I.J."/>
            <person name="Babbage A."/>
            <person name="Nichol S."/>
            <person name="Hunt M."/>
            <person name="Aslett M.A."/>
            <person name="De Silva N."/>
            <person name="Velarde G.S."/>
            <person name="Anderson T.J."/>
            <person name="Clark R.C."/>
            <person name="Davidson C."/>
            <person name="Dillon G.P."/>
            <person name="Holroyd N.E."/>
            <person name="LoVerde P.T."/>
            <person name="Lloyd C."/>
            <person name="McQuillan J."/>
            <person name="Oliveira G."/>
            <person name="Otto T.D."/>
            <person name="Parker-Manuel S.J."/>
            <person name="Quail M.A."/>
            <person name="Wilson R.A."/>
            <person name="Zerlotini A."/>
            <person name="Dunne D.W."/>
            <person name="Berriman M."/>
        </authorList>
    </citation>
    <scope>NUCLEOTIDE SEQUENCE [LARGE SCALE GENOMIC DNA]</scope>
    <source>
        <strain evidence="10">Puerto Rican</strain>
    </source>
</reference>
<evidence type="ECO:0000313" key="10">
    <source>
        <dbReference type="Proteomes" id="UP000008854"/>
    </source>
</evidence>
<comment type="similarity">
    <text evidence="1">Belongs to the protein kinase superfamily. CMGC Ser/Thr protein kinase family. GSK-3 subfamily.</text>
</comment>
<dbReference type="CDD" id="cd14137">
    <property type="entry name" value="STKc_GSK3"/>
    <property type="match status" value="1"/>
</dbReference>
<dbReference type="FunFam" id="1.10.510.10:FF:000624">
    <property type="entry name" value="Mitogen-activated protein kinase"/>
    <property type="match status" value="1"/>
</dbReference>
<feature type="domain" description="Protein kinase" evidence="9">
    <location>
        <begin position="84"/>
        <end position="408"/>
    </location>
</feature>
<dbReference type="Proteomes" id="UP000008854">
    <property type="component" value="Unassembled WGS sequence"/>
</dbReference>
<dbReference type="STRING" id="6183.A0A3Q0KQK0"/>
<proteinExistence type="inferred from homology"/>
<evidence type="ECO:0000256" key="8">
    <source>
        <dbReference type="SAM" id="MobiDB-lite"/>
    </source>
</evidence>
<dbReference type="AlphaFoldDB" id="A0A3Q0KQK0"/>
<organism evidence="10 11">
    <name type="scientific">Schistosoma mansoni</name>
    <name type="common">Blood fluke</name>
    <dbReference type="NCBI Taxonomy" id="6183"/>
    <lineage>
        <taxon>Eukaryota</taxon>
        <taxon>Metazoa</taxon>
        <taxon>Spiralia</taxon>
        <taxon>Lophotrochozoa</taxon>
        <taxon>Platyhelminthes</taxon>
        <taxon>Trematoda</taxon>
        <taxon>Digenea</taxon>
        <taxon>Strigeidida</taxon>
        <taxon>Schistosomatoidea</taxon>
        <taxon>Schistosomatidae</taxon>
        <taxon>Schistosoma</taxon>
    </lineage>
</organism>
<feature type="compositionally biased region" description="Polar residues" evidence="8">
    <location>
        <begin position="538"/>
        <end position="552"/>
    </location>
</feature>
<evidence type="ECO:0000256" key="7">
    <source>
        <dbReference type="PROSITE-ProRule" id="PRU10141"/>
    </source>
</evidence>
<keyword evidence="6 7" id="KW-0067">ATP-binding</keyword>
<keyword evidence="4 7" id="KW-0547">Nucleotide-binding</keyword>
<keyword evidence="10" id="KW-1185">Reference proteome</keyword>
<evidence type="ECO:0000256" key="6">
    <source>
        <dbReference type="ARBA" id="ARBA00022840"/>
    </source>
</evidence>
<evidence type="ECO:0000256" key="4">
    <source>
        <dbReference type="ARBA" id="ARBA00022741"/>
    </source>
</evidence>
<dbReference type="GO" id="GO:0005737">
    <property type="term" value="C:cytoplasm"/>
    <property type="evidence" value="ECO:0007669"/>
    <property type="project" value="TreeGrafter"/>
</dbReference>
<dbReference type="InterPro" id="IPR000719">
    <property type="entry name" value="Prot_kinase_dom"/>
</dbReference>
<dbReference type="Gene3D" id="3.30.200.20">
    <property type="entry name" value="Phosphorylase Kinase, domain 1"/>
    <property type="match status" value="1"/>
</dbReference>
<dbReference type="GO" id="GO:0005524">
    <property type="term" value="F:ATP binding"/>
    <property type="evidence" value="ECO:0007669"/>
    <property type="project" value="UniProtKB-UniRule"/>
</dbReference>
<evidence type="ECO:0000256" key="2">
    <source>
        <dbReference type="ARBA" id="ARBA00022527"/>
    </source>
</evidence>
<dbReference type="SUPFAM" id="SSF56112">
    <property type="entry name" value="Protein kinase-like (PK-like)"/>
    <property type="match status" value="1"/>
</dbReference>
<dbReference type="InterPro" id="IPR008271">
    <property type="entry name" value="Ser/Thr_kinase_AS"/>
</dbReference>
<feature type="binding site" evidence="7">
    <location>
        <position position="115"/>
    </location>
    <ligand>
        <name>ATP</name>
        <dbReference type="ChEBI" id="CHEBI:30616"/>
    </ligand>
</feature>
<dbReference type="GO" id="GO:0030154">
    <property type="term" value="P:cell differentiation"/>
    <property type="evidence" value="ECO:0007669"/>
    <property type="project" value="TreeGrafter"/>
</dbReference>
<dbReference type="SMART" id="SM00220">
    <property type="entry name" value="S_TKc"/>
    <property type="match status" value="1"/>
</dbReference>
<dbReference type="PROSITE" id="PS00107">
    <property type="entry name" value="PROTEIN_KINASE_ATP"/>
    <property type="match status" value="1"/>
</dbReference>
<evidence type="ECO:0000256" key="5">
    <source>
        <dbReference type="ARBA" id="ARBA00022777"/>
    </source>
</evidence>
<name>A0A3Q0KQK0_SCHMA</name>
<feature type="compositionally biased region" description="Polar residues" evidence="8">
    <location>
        <begin position="1"/>
        <end position="21"/>
    </location>
</feature>
<feature type="compositionally biased region" description="Gly residues" evidence="8">
    <location>
        <begin position="516"/>
        <end position="527"/>
    </location>
</feature>
<dbReference type="PROSITE" id="PS50011">
    <property type="entry name" value="PROTEIN_KINASE_DOM"/>
    <property type="match status" value="1"/>
</dbReference>
<protein>
    <submittedName>
        <fullName evidence="11">Serine/threonine kinase</fullName>
    </submittedName>
</protein>
<dbReference type="GO" id="GO:0005634">
    <property type="term" value="C:nucleus"/>
    <property type="evidence" value="ECO:0007669"/>
    <property type="project" value="TreeGrafter"/>
</dbReference>
<dbReference type="PANTHER" id="PTHR24057">
    <property type="entry name" value="GLYCOGEN SYNTHASE KINASE-3 ALPHA"/>
    <property type="match status" value="1"/>
</dbReference>
<evidence type="ECO:0000259" key="9">
    <source>
        <dbReference type="PROSITE" id="PS50011"/>
    </source>
</evidence>
<reference evidence="11" key="2">
    <citation type="submission" date="2018-12" db="UniProtKB">
        <authorList>
            <consortium name="WormBaseParasite"/>
        </authorList>
    </citation>
    <scope>IDENTIFICATION</scope>
    <source>
        <strain evidence="11">Puerto Rican</strain>
    </source>
</reference>
<dbReference type="Pfam" id="PF00069">
    <property type="entry name" value="Pkinase"/>
    <property type="match status" value="1"/>
</dbReference>
<dbReference type="PROSITE" id="PS00108">
    <property type="entry name" value="PROTEIN_KINASE_ST"/>
    <property type="match status" value="1"/>
</dbReference>
<keyword evidence="3" id="KW-0808">Transferase</keyword>
<feature type="compositionally biased region" description="Polar residues" evidence="8">
    <location>
        <begin position="441"/>
        <end position="453"/>
    </location>
</feature>
<evidence type="ECO:0000313" key="11">
    <source>
        <dbReference type="WBParaSite" id="Smp_155720.1"/>
    </source>
</evidence>
<feature type="region of interest" description="Disordered" evidence="8">
    <location>
        <begin position="1"/>
        <end position="46"/>
    </location>
</feature>
<feature type="compositionally biased region" description="Polar residues" evidence="8">
    <location>
        <begin position="559"/>
        <end position="573"/>
    </location>
</feature>
<dbReference type="WBParaSite" id="Smp_155720.1">
    <property type="protein sequence ID" value="Smp_155720.1"/>
    <property type="gene ID" value="Smp_155720"/>
</dbReference>
<dbReference type="ExpressionAtlas" id="A0A3Q0KQK0">
    <property type="expression patterns" value="baseline"/>
</dbReference>
<dbReference type="InterPro" id="IPR011009">
    <property type="entry name" value="Kinase-like_dom_sf"/>
</dbReference>
<dbReference type="PANTHER" id="PTHR24057:SF0">
    <property type="entry name" value="PROTEIN KINASE SHAGGY-RELATED"/>
    <property type="match status" value="1"/>
</dbReference>
<evidence type="ECO:0000256" key="1">
    <source>
        <dbReference type="ARBA" id="ARBA00005527"/>
    </source>
</evidence>
<dbReference type="InterPro" id="IPR017441">
    <property type="entry name" value="Protein_kinase_ATP_BS"/>
</dbReference>
<evidence type="ECO:0000256" key="3">
    <source>
        <dbReference type="ARBA" id="ARBA00022679"/>
    </source>
</evidence>
<keyword evidence="5" id="KW-0418">Kinase</keyword>
<keyword evidence="2" id="KW-0723">Serine/threonine-protein kinase</keyword>
<dbReference type="Gene3D" id="1.10.510.10">
    <property type="entry name" value="Transferase(Phosphotransferase) domain 1"/>
    <property type="match status" value="1"/>
</dbReference>
<dbReference type="InParanoid" id="A0A3Q0KQK0"/>
<sequence>MSLTSRITGGTGSGVNHNVTNPAPKLSGNLPPTQDPAPVVNHSSSTRCSSGALMSLLNSGLSVPRQMMVQARGAQDNQHIPIHLSFVGTIGQGTFGQIERATLTVPATSSGTPGKKNSDVGTFSDGGQGLQVAVKRVLQDPRYKNRELSIMQRLNNHPNVVKFYYYYYSTASSNSRGHRSGGGRAGASTSGVDVFLHLVLECFPESLCELIYRYSQRNLKIPACTVKVFTYQMLKSLAYLHSHQICHRDIKSSNLLVNEDTMVLKVCDFGSAKEMVPGTANVSYISSRYYRAPELLFGAQYYSCAIDTWSGGCVLAEMLRQHCLFMGADSVDQLVKVIRVLGTPTPQDIASMNPMYGSYSFPDVQSCPVKLFFPQHTPADLLALMSKMLVYNPSLRILPSQALSEPCFDELRSIGPHGVLSNRVRMPPHIFDPDPEPNPPTSVTDGTNLSAYNNWLPDHHKHGSSNKKSTPNVGDLQGSDKKNCKPSSNSREIPADWQRKGRAIGSNNSSEKCGSVIGGPGGGGGGSHPNLESKSDELTGNTNSVNNDASSKQQQQQQHNRTNNENNLKSSIDTTKVGTGTTVNVGSPSQIENPNVCCNDNENNINNNNNSITTNVHLKSFVPPTHPNSSEQRTNLSEVH</sequence>
<dbReference type="GO" id="GO:0007165">
    <property type="term" value="P:signal transduction"/>
    <property type="evidence" value="ECO:0007669"/>
    <property type="project" value="TreeGrafter"/>
</dbReference>
<dbReference type="InterPro" id="IPR039192">
    <property type="entry name" value="STKc_GSK3"/>
</dbReference>
<accession>A0A3Q0KQK0</accession>